<protein>
    <submittedName>
        <fullName evidence="1">ORF147</fullName>
    </submittedName>
</protein>
<dbReference type="OrthoDB" id="28969at10239"/>
<organism evidence="1 2">
    <name type="scientific">Leucania separata nucleopolyhedrovirus</name>
    <name type="common">LsNPV</name>
    <dbReference type="NCBI Taxonomy" id="1307956"/>
    <lineage>
        <taxon>Viruses</taxon>
        <taxon>Viruses incertae sedis</taxon>
        <taxon>Naldaviricetes</taxon>
        <taxon>Lefavirales</taxon>
        <taxon>Baculoviridae</taxon>
        <taxon>Alphabaculovirus</taxon>
        <taxon>Alphabaculovirus leseparatae</taxon>
    </lineage>
</organism>
<keyword evidence="2" id="KW-1185">Reference proteome</keyword>
<evidence type="ECO:0000313" key="2">
    <source>
        <dbReference type="Proteomes" id="UP000201737"/>
    </source>
</evidence>
<dbReference type="SUPFAM" id="SSF116846">
    <property type="entry name" value="MIT domain"/>
    <property type="match status" value="1"/>
</dbReference>
<dbReference type="EMBL" id="AY394490">
    <property type="protein sequence ID" value="AAR28911.1"/>
    <property type="molecule type" value="Genomic_DNA"/>
</dbReference>
<dbReference type="KEGG" id="vg:5176261"/>
<sequence>MASAANTKEENYINFINETSYLANKFEETGHLKRAMQCYMLCVRFLGRLKSNPDRTIGSDEIATINERIVEYQNHVERLAMLNDENSKKLCKVTLVGNKKQAI</sequence>
<dbReference type="InterPro" id="IPR036181">
    <property type="entry name" value="MIT_dom_sf"/>
</dbReference>
<evidence type="ECO:0000313" key="1">
    <source>
        <dbReference type="EMBL" id="AAR28911.1"/>
    </source>
</evidence>
<name>Q0IKX2_NPVLS</name>
<accession>Q0IKX2</accession>
<reference evidence="1 2" key="2">
    <citation type="journal article" date="2007" name="Virus Res.">
        <title>P13 of Leucania separata multiple nuclear polyhedrosis virus affected the polyhedra and budded virions yields of AcMNPV.</title>
        <authorList>
            <person name="Du E.Q."/>
            <person name="Yan F."/>
            <person name="Jin W.X."/>
            <person name="Lu N."/>
            <person name="Xiao H.Z."/>
            <person name="Lu S.Y."/>
            <person name="Qi Y.P."/>
        </authorList>
    </citation>
    <scope>NUCLEOTIDE SEQUENCE [LARGE SCALE GENOMIC DNA]</scope>
    <source>
        <strain evidence="1 2">AH1</strain>
    </source>
</reference>
<dbReference type="Proteomes" id="UP000201737">
    <property type="component" value="Segment"/>
</dbReference>
<proteinExistence type="predicted"/>
<organismHost>
    <name type="scientific">Lepidoptera</name>
    <name type="common">moths &amp; butterflies</name>
    <dbReference type="NCBI Taxonomy" id="7088"/>
</organismHost>
<dbReference type="GeneID" id="5176261"/>
<dbReference type="RefSeq" id="YP_758444.1">
    <property type="nucleotide sequence ID" value="NC_008348.1"/>
</dbReference>
<reference evidence="1 2" key="1">
    <citation type="journal article" date="2007" name="Virus Genes">
        <title>Genome sequence of Leucania seperata nucleopolyhedrovirus.</title>
        <authorList>
            <person name="Xiao H."/>
            <person name="Qi Y."/>
        </authorList>
    </citation>
    <scope>NUCLEOTIDE SEQUENCE [LARGE SCALE GENOMIC DNA]</scope>
    <source>
        <strain evidence="1 2">AH1</strain>
    </source>
</reference>